<feature type="transmembrane region" description="Helical" evidence="1">
    <location>
        <begin position="122"/>
        <end position="140"/>
    </location>
</feature>
<reference evidence="2" key="1">
    <citation type="journal article" date="2014" name="Front. Microbiol.">
        <title>High frequency of phylogenetically diverse reductive dehalogenase-homologous genes in deep subseafloor sedimentary metagenomes.</title>
        <authorList>
            <person name="Kawai M."/>
            <person name="Futagami T."/>
            <person name="Toyoda A."/>
            <person name="Takaki Y."/>
            <person name="Nishi S."/>
            <person name="Hori S."/>
            <person name="Arai W."/>
            <person name="Tsubouchi T."/>
            <person name="Morono Y."/>
            <person name="Uchiyama I."/>
            <person name="Ito T."/>
            <person name="Fujiyama A."/>
            <person name="Inagaki F."/>
            <person name="Takami H."/>
        </authorList>
    </citation>
    <scope>NUCLEOTIDE SEQUENCE</scope>
    <source>
        <strain evidence="2">Expedition CK06-06</strain>
    </source>
</reference>
<sequence>MFTALSIGSLIILFSNSGISEYEQIFVDTTQKKSFTHVKVLEVILFGFFLFLDLNNYELINTIYTAGLVIVIFTYIVNFIRGKSKYGSFKSYFLGYFIAVVFIGSNVILANYFNNPDLSDFLRTWSLLISAILYIFVLFYT</sequence>
<feature type="transmembrane region" description="Helical" evidence="1">
    <location>
        <begin position="92"/>
        <end position="110"/>
    </location>
</feature>
<feature type="transmembrane region" description="Helical" evidence="1">
    <location>
        <begin position="59"/>
        <end position="80"/>
    </location>
</feature>
<keyword evidence="1" id="KW-0472">Membrane</keyword>
<proteinExistence type="predicted"/>
<keyword evidence="1" id="KW-1133">Transmembrane helix</keyword>
<gene>
    <name evidence="2" type="ORF">S01H1_48829</name>
</gene>
<dbReference type="EMBL" id="BARS01031368">
    <property type="protein sequence ID" value="GAG17365.1"/>
    <property type="molecule type" value="Genomic_DNA"/>
</dbReference>
<dbReference type="AlphaFoldDB" id="X0VGE5"/>
<name>X0VGE5_9ZZZZ</name>
<organism evidence="2">
    <name type="scientific">marine sediment metagenome</name>
    <dbReference type="NCBI Taxonomy" id="412755"/>
    <lineage>
        <taxon>unclassified sequences</taxon>
        <taxon>metagenomes</taxon>
        <taxon>ecological metagenomes</taxon>
    </lineage>
</organism>
<feature type="non-terminal residue" evidence="2">
    <location>
        <position position="141"/>
    </location>
</feature>
<evidence type="ECO:0000313" key="2">
    <source>
        <dbReference type="EMBL" id="GAG17365.1"/>
    </source>
</evidence>
<comment type="caution">
    <text evidence="2">The sequence shown here is derived from an EMBL/GenBank/DDBJ whole genome shotgun (WGS) entry which is preliminary data.</text>
</comment>
<accession>X0VGE5</accession>
<evidence type="ECO:0000256" key="1">
    <source>
        <dbReference type="SAM" id="Phobius"/>
    </source>
</evidence>
<keyword evidence="1" id="KW-0812">Transmembrane</keyword>
<protein>
    <submittedName>
        <fullName evidence="2">Uncharacterized protein</fullName>
    </submittedName>
</protein>